<proteinExistence type="predicted"/>
<feature type="compositionally biased region" description="Basic and acidic residues" evidence="1">
    <location>
        <begin position="125"/>
        <end position="139"/>
    </location>
</feature>
<dbReference type="Pfam" id="PF14009">
    <property type="entry name" value="PADRE"/>
    <property type="match status" value="1"/>
</dbReference>
<dbReference type="EMBL" id="KZ305019">
    <property type="protein sequence ID" value="PIA62181.1"/>
    <property type="molecule type" value="Genomic_DNA"/>
</dbReference>
<feature type="compositionally biased region" description="Polar residues" evidence="1">
    <location>
        <begin position="171"/>
        <end position="180"/>
    </location>
</feature>
<sequence length="180" mass="20224">MGNCQAIDAASLVIQHPSGRVERFYWPLTVSEVMRVNQGHYVALVITLGISSSPPEEEKAVNNGDGVRFTRVKLLRPTDTLVLGKAYRLITTEEVMKGLWERKYAKMKKKNELESTQKPPQSVHLKKDSGCEIEARKSESGSTNKPAKHERHRQKTTSSSGLARSRHWRPSLQSISEAQS</sequence>
<dbReference type="STRING" id="218851.A0A2G5F2F8"/>
<feature type="region of interest" description="Disordered" evidence="1">
    <location>
        <begin position="110"/>
        <end position="180"/>
    </location>
</feature>
<gene>
    <name evidence="2" type="ORF">AQUCO_00200289v1</name>
</gene>
<evidence type="ECO:0000313" key="3">
    <source>
        <dbReference type="Proteomes" id="UP000230069"/>
    </source>
</evidence>
<evidence type="ECO:0000313" key="2">
    <source>
        <dbReference type="EMBL" id="PIA62181.1"/>
    </source>
</evidence>
<dbReference type="InParanoid" id="A0A2G5F2F8"/>
<dbReference type="PANTHER" id="PTHR33413">
    <property type="entry name" value="EXPRESSED PROTEIN"/>
    <property type="match status" value="1"/>
</dbReference>
<dbReference type="FunCoup" id="A0A2G5F2F8">
    <property type="interactions" value="1144"/>
</dbReference>
<feature type="compositionally biased region" description="Basic residues" evidence="1">
    <location>
        <begin position="146"/>
        <end position="155"/>
    </location>
</feature>
<protein>
    <submittedName>
        <fullName evidence="2">Uncharacterized protein</fullName>
    </submittedName>
</protein>
<evidence type="ECO:0000256" key="1">
    <source>
        <dbReference type="SAM" id="MobiDB-lite"/>
    </source>
</evidence>
<keyword evidence="3" id="KW-1185">Reference proteome</keyword>
<name>A0A2G5F2F8_AQUCA</name>
<dbReference type="OrthoDB" id="747498at2759"/>
<accession>A0A2G5F2F8</accession>
<reference evidence="2 3" key="1">
    <citation type="submission" date="2017-09" db="EMBL/GenBank/DDBJ databases">
        <title>WGS assembly of Aquilegia coerulea Goldsmith.</title>
        <authorList>
            <person name="Hodges S."/>
            <person name="Kramer E."/>
            <person name="Nordborg M."/>
            <person name="Tomkins J."/>
            <person name="Borevitz J."/>
            <person name="Derieg N."/>
            <person name="Yan J."/>
            <person name="Mihaltcheva S."/>
            <person name="Hayes R.D."/>
            <person name="Rokhsar D."/>
        </authorList>
    </citation>
    <scope>NUCLEOTIDE SEQUENCE [LARGE SCALE GENOMIC DNA]</scope>
    <source>
        <strain evidence="3">cv. Goldsmith</strain>
    </source>
</reference>
<dbReference type="PANTHER" id="PTHR33413:SF4">
    <property type="entry name" value="D-RIBOSE-BINDING PERIPLASMIC PROTEIN"/>
    <property type="match status" value="1"/>
</dbReference>
<dbReference type="AlphaFoldDB" id="A0A2G5F2F8"/>
<dbReference type="InterPro" id="IPR025322">
    <property type="entry name" value="PADRE_dom"/>
</dbReference>
<organism evidence="2 3">
    <name type="scientific">Aquilegia coerulea</name>
    <name type="common">Rocky mountain columbine</name>
    <dbReference type="NCBI Taxonomy" id="218851"/>
    <lineage>
        <taxon>Eukaryota</taxon>
        <taxon>Viridiplantae</taxon>
        <taxon>Streptophyta</taxon>
        <taxon>Embryophyta</taxon>
        <taxon>Tracheophyta</taxon>
        <taxon>Spermatophyta</taxon>
        <taxon>Magnoliopsida</taxon>
        <taxon>Ranunculales</taxon>
        <taxon>Ranunculaceae</taxon>
        <taxon>Thalictroideae</taxon>
        <taxon>Aquilegia</taxon>
    </lineage>
</organism>
<dbReference type="Proteomes" id="UP000230069">
    <property type="component" value="Unassembled WGS sequence"/>
</dbReference>